<proteinExistence type="predicted"/>
<name>A0A369TM58_9RHOB</name>
<dbReference type="OrthoDB" id="9812912at2"/>
<evidence type="ECO:0000256" key="2">
    <source>
        <dbReference type="ARBA" id="ARBA00022448"/>
    </source>
</evidence>
<comment type="caution">
    <text evidence="10">The sequence shown here is derived from an EMBL/GenBank/DDBJ whole genome shotgun (WGS) entry which is preliminary data.</text>
</comment>
<dbReference type="GO" id="GO:0005886">
    <property type="term" value="C:plasma membrane"/>
    <property type="evidence" value="ECO:0007669"/>
    <property type="project" value="UniProtKB-SubCell"/>
</dbReference>
<evidence type="ECO:0000256" key="3">
    <source>
        <dbReference type="ARBA" id="ARBA00022475"/>
    </source>
</evidence>
<dbReference type="InterPro" id="IPR036034">
    <property type="entry name" value="PDZ_sf"/>
</dbReference>
<evidence type="ECO:0000256" key="7">
    <source>
        <dbReference type="ARBA" id="ARBA00022989"/>
    </source>
</evidence>
<evidence type="ECO:0000313" key="11">
    <source>
        <dbReference type="Proteomes" id="UP000253977"/>
    </source>
</evidence>
<keyword evidence="11" id="KW-1185">Reference proteome</keyword>
<dbReference type="AlphaFoldDB" id="A0A369TM58"/>
<keyword evidence="2" id="KW-0813">Transport</keyword>
<dbReference type="Proteomes" id="UP000253977">
    <property type="component" value="Unassembled WGS sequence"/>
</dbReference>
<comment type="subcellular location">
    <subcellularLocation>
        <location evidence="1">Cell inner membrane</location>
    </subcellularLocation>
</comment>
<dbReference type="Gene3D" id="2.30.42.10">
    <property type="match status" value="1"/>
</dbReference>
<reference evidence="10 11" key="1">
    <citation type="submission" date="2018-07" db="EMBL/GenBank/DDBJ databases">
        <title>Thalassococcus profundi sp. nov., a marine bacterium isolated from deep seawater of Okinawa Trough.</title>
        <authorList>
            <person name="Yu M."/>
        </authorList>
    </citation>
    <scope>NUCLEOTIDE SEQUENCE [LARGE SCALE GENOMIC DNA]</scope>
    <source>
        <strain evidence="10 11">WRAS1</strain>
    </source>
</reference>
<evidence type="ECO:0000256" key="4">
    <source>
        <dbReference type="ARBA" id="ARBA00022519"/>
    </source>
</evidence>
<gene>
    <name evidence="10" type="ORF">DU478_10170</name>
</gene>
<evidence type="ECO:0000256" key="1">
    <source>
        <dbReference type="ARBA" id="ARBA00004533"/>
    </source>
</evidence>
<keyword evidence="8" id="KW-0472">Membrane</keyword>
<dbReference type="GO" id="GO:0015031">
    <property type="term" value="P:protein transport"/>
    <property type="evidence" value="ECO:0007669"/>
    <property type="project" value="UniProtKB-KW"/>
</dbReference>
<dbReference type="Gene3D" id="2.30.30.830">
    <property type="match status" value="1"/>
</dbReference>
<dbReference type="InterPro" id="IPR024961">
    <property type="entry name" value="T2SS_GspC_N"/>
</dbReference>
<dbReference type="RefSeq" id="WP_114510852.1">
    <property type="nucleotide sequence ID" value="NZ_QPMK01000006.1"/>
</dbReference>
<keyword evidence="5" id="KW-0812">Transmembrane</keyword>
<keyword evidence="4" id="KW-0997">Cell inner membrane</keyword>
<evidence type="ECO:0000256" key="5">
    <source>
        <dbReference type="ARBA" id="ARBA00022692"/>
    </source>
</evidence>
<accession>A0A369TM58</accession>
<evidence type="ECO:0000256" key="6">
    <source>
        <dbReference type="ARBA" id="ARBA00022927"/>
    </source>
</evidence>
<evidence type="ECO:0000313" key="10">
    <source>
        <dbReference type="EMBL" id="RDD66280.1"/>
    </source>
</evidence>
<feature type="domain" description="Type II secretion system protein GspC N-terminal" evidence="9">
    <location>
        <begin position="16"/>
        <end position="150"/>
    </location>
</feature>
<sequence>MKALYLWAVVLVAVVLAAFSLAGPATQLGWHLAGRVTATAEPLRAPAGGDAGAGATGSVNAIQALAPFGSSAPAPASPDSGDVSDIAGLGLTLRGVLVDSDASRSRAFIARNGRTSAYLLGDDVAEGVLLTEIAGQYVILSRGGAQLRLSFTDAVAEPGTEEVAAQDAETLDPMARLRDSLVKGRGSLDLREAPPPEDIDGYIDLWRERIIRNPDAVLETIGLEPSENGYTITENPNIGVTLAGLRSGDVVTRVNGQQVGDPQRDRILYDEVAASGFARLEIVREGRTMMMSFPLR</sequence>
<keyword evidence="6" id="KW-0653">Protein transport</keyword>
<dbReference type="EMBL" id="QPMK01000006">
    <property type="protein sequence ID" value="RDD66280.1"/>
    <property type="molecule type" value="Genomic_DNA"/>
</dbReference>
<keyword evidence="3" id="KW-1003">Cell membrane</keyword>
<keyword evidence="7" id="KW-1133">Transmembrane helix</keyword>
<dbReference type="Pfam" id="PF11356">
    <property type="entry name" value="T2SSC"/>
    <property type="match status" value="1"/>
</dbReference>
<organism evidence="10 11">
    <name type="scientific">Thalassococcus profundi</name>
    <dbReference type="NCBI Taxonomy" id="2282382"/>
    <lineage>
        <taxon>Bacteria</taxon>
        <taxon>Pseudomonadati</taxon>
        <taxon>Pseudomonadota</taxon>
        <taxon>Alphaproteobacteria</taxon>
        <taxon>Rhodobacterales</taxon>
        <taxon>Roseobacteraceae</taxon>
        <taxon>Thalassococcus</taxon>
    </lineage>
</organism>
<evidence type="ECO:0000259" key="9">
    <source>
        <dbReference type="Pfam" id="PF11356"/>
    </source>
</evidence>
<protein>
    <recommendedName>
        <fullName evidence="9">Type II secretion system protein GspC N-terminal domain-containing protein</fullName>
    </recommendedName>
</protein>
<evidence type="ECO:0000256" key="8">
    <source>
        <dbReference type="ARBA" id="ARBA00023136"/>
    </source>
</evidence>
<dbReference type="SUPFAM" id="SSF50156">
    <property type="entry name" value="PDZ domain-like"/>
    <property type="match status" value="1"/>
</dbReference>